<dbReference type="InterPro" id="IPR036638">
    <property type="entry name" value="HLH_DNA-bd_sf"/>
</dbReference>
<dbReference type="FunFam" id="4.10.280.10:FF:000095">
    <property type="entry name" value="Basic helix-loop-helix family protein"/>
    <property type="match status" value="1"/>
</dbReference>
<evidence type="ECO:0000256" key="8">
    <source>
        <dbReference type="SAM" id="MobiDB-lite"/>
    </source>
</evidence>
<dbReference type="InterPro" id="IPR052610">
    <property type="entry name" value="bHLH_transcription_regulator"/>
</dbReference>
<evidence type="ECO:0000256" key="6">
    <source>
        <dbReference type="ARBA" id="ARBA00023242"/>
    </source>
</evidence>
<feature type="region of interest" description="Disordered" evidence="8">
    <location>
        <begin position="261"/>
        <end position="281"/>
    </location>
</feature>
<dbReference type="InterPro" id="IPR054502">
    <property type="entry name" value="bHLH-TF_ACT-like_plant"/>
</dbReference>
<feature type="region of interest" description="Disordered" evidence="8">
    <location>
        <begin position="137"/>
        <end position="180"/>
    </location>
</feature>
<dbReference type="Gene3D" id="4.10.280.10">
    <property type="entry name" value="Helix-loop-helix DNA-binding domain"/>
    <property type="match status" value="1"/>
</dbReference>
<dbReference type="PROSITE" id="PS51671">
    <property type="entry name" value="ACT"/>
    <property type="match status" value="1"/>
</dbReference>
<dbReference type="GO" id="GO:0003677">
    <property type="term" value="F:DNA binding"/>
    <property type="evidence" value="ECO:0007669"/>
    <property type="project" value="UniProtKB-KW"/>
</dbReference>
<keyword evidence="9" id="KW-1185">Reference proteome</keyword>
<dbReference type="FunCoup" id="A0A6P9FA43">
    <property type="interactions" value="144"/>
</dbReference>
<keyword evidence="6" id="KW-0539">Nucleus</keyword>
<evidence type="ECO:0000256" key="1">
    <source>
        <dbReference type="ARBA" id="ARBA00004123"/>
    </source>
</evidence>
<gene>
    <name evidence="10" type="primary">LOC108988687</name>
</gene>
<feature type="coiled-coil region" evidence="7">
    <location>
        <begin position="221"/>
        <end position="248"/>
    </location>
</feature>
<reference evidence="10" key="1">
    <citation type="submission" date="2025-08" db="UniProtKB">
        <authorList>
            <consortium name="RefSeq"/>
        </authorList>
    </citation>
    <scope>IDENTIFICATION</scope>
    <source>
        <tissue evidence="10">Leaves</tissue>
    </source>
</reference>
<dbReference type="Proteomes" id="UP000235220">
    <property type="component" value="Chromosome 11"/>
</dbReference>
<dbReference type="Pfam" id="PF00010">
    <property type="entry name" value="HLH"/>
    <property type="match status" value="1"/>
</dbReference>
<keyword evidence="4" id="KW-0238">DNA-binding</keyword>
<dbReference type="PANTHER" id="PTHR45959">
    <property type="entry name" value="BHLH TRANSCRIPTION FACTOR"/>
    <property type="match status" value="1"/>
</dbReference>
<keyword evidence="7" id="KW-0175">Coiled coil</keyword>
<evidence type="ECO:0000256" key="7">
    <source>
        <dbReference type="SAM" id="Coils"/>
    </source>
</evidence>
<dbReference type="GO" id="GO:0046983">
    <property type="term" value="F:protein dimerization activity"/>
    <property type="evidence" value="ECO:0007669"/>
    <property type="project" value="InterPro"/>
</dbReference>
<comment type="subunit">
    <text evidence="2">Homodimer.</text>
</comment>
<keyword evidence="5" id="KW-0804">Transcription</keyword>
<evidence type="ECO:0000256" key="2">
    <source>
        <dbReference type="ARBA" id="ARBA00011738"/>
    </source>
</evidence>
<dbReference type="AlphaFoldDB" id="A0A6P9FA43"/>
<comment type="subcellular location">
    <subcellularLocation>
        <location evidence="1">Nucleus</location>
    </subcellularLocation>
</comment>
<name>A0A6P9FA43_JUGRE</name>
<dbReference type="PROSITE" id="PS50888">
    <property type="entry name" value="BHLH"/>
    <property type="match status" value="1"/>
</dbReference>
<dbReference type="GO" id="GO:0006355">
    <property type="term" value="P:regulation of DNA-templated transcription"/>
    <property type="evidence" value="ECO:0007669"/>
    <property type="project" value="UniProtKB-ARBA"/>
</dbReference>
<evidence type="ECO:0000313" key="10">
    <source>
        <dbReference type="RefSeq" id="XP_035551467.1"/>
    </source>
</evidence>
<dbReference type="RefSeq" id="XP_035551467.1">
    <property type="nucleotide sequence ID" value="XM_035695574.1"/>
</dbReference>
<dbReference type="OrthoDB" id="690068at2759"/>
<dbReference type="CDD" id="cd11452">
    <property type="entry name" value="bHLH_AtNAI1_like"/>
    <property type="match status" value="1"/>
</dbReference>
<keyword evidence="3" id="KW-0805">Transcription regulation</keyword>
<proteinExistence type="predicted"/>
<dbReference type="InterPro" id="IPR011598">
    <property type="entry name" value="bHLH_dom"/>
</dbReference>
<dbReference type="SUPFAM" id="SSF47459">
    <property type="entry name" value="HLH, helix-loop-helix DNA-binding domain"/>
    <property type="match status" value="1"/>
</dbReference>
<feature type="compositionally biased region" description="Polar residues" evidence="8">
    <location>
        <begin position="147"/>
        <end position="167"/>
    </location>
</feature>
<organism evidence="9 10">
    <name type="scientific">Juglans regia</name>
    <name type="common">English walnut</name>
    <dbReference type="NCBI Taxonomy" id="51240"/>
    <lineage>
        <taxon>Eukaryota</taxon>
        <taxon>Viridiplantae</taxon>
        <taxon>Streptophyta</taxon>
        <taxon>Embryophyta</taxon>
        <taxon>Tracheophyta</taxon>
        <taxon>Spermatophyta</taxon>
        <taxon>Magnoliopsida</taxon>
        <taxon>eudicotyledons</taxon>
        <taxon>Gunneridae</taxon>
        <taxon>Pentapetalae</taxon>
        <taxon>rosids</taxon>
        <taxon>fabids</taxon>
        <taxon>Fagales</taxon>
        <taxon>Juglandaceae</taxon>
        <taxon>Juglans</taxon>
    </lineage>
</organism>
<evidence type="ECO:0000256" key="5">
    <source>
        <dbReference type="ARBA" id="ARBA00023163"/>
    </source>
</evidence>
<dbReference type="SMART" id="SM00353">
    <property type="entry name" value="HLH"/>
    <property type="match status" value="1"/>
</dbReference>
<dbReference type="GO" id="GO:0005634">
    <property type="term" value="C:nucleus"/>
    <property type="evidence" value="ECO:0007669"/>
    <property type="project" value="UniProtKB-SubCell"/>
</dbReference>
<dbReference type="Gramene" id="Jr11_05420_p1">
    <property type="protein sequence ID" value="cds.Jr11_05420_p1"/>
    <property type="gene ID" value="Jr11_05420"/>
</dbReference>
<protein>
    <submittedName>
        <fullName evidence="10">Transcription factor bHLH18-like</fullName>
    </submittedName>
</protein>
<evidence type="ECO:0000256" key="3">
    <source>
        <dbReference type="ARBA" id="ARBA00023015"/>
    </source>
</evidence>
<evidence type="ECO:0000313" key="9">
    <source>
        <dbReference type="Proteomes" id="UP000235220"/>
    </source>
</evidence>
<dbReference type="PANTHER" id="PTHR45959:SF73">
    <property type="entry name" value="TRANSCRIPTION FACTOR BHLH25"/>
    <property type="match status" value="1"/>
</dbReference>
<dbReference type="Pfam" id="PF22754">
    <property type="entry name" value="bHLH-TF_ACT-like_plant"/>
    <property type="match status" value="1"/>
</dbReference>
<evidence type="ECO:0000256" key="4">
    <source>
        <dbReference type="ARBA" id="ARBA00023125"/>
    </source>
</evidence>
<dbReference type="KEGG" id="jre:108988687"/>
<accession>A0A6P9FA43</accession>
<dbReference type="GeneID" id="108988687"/>
<sequence length="362" mass="40492">MEISSAKWISELTVEDPNYLSHQYDLNPFDYSLDGLDHDFQSISAESYSSYPVLKTPKSIHTFNIGVGENIPQTGMDPRPAKLLKTSSWNSFSTDRIASKAPASSSLSQLISFENSNSPPASYQQFYGLDCTMNPKNEAGSDHGNRSFPNLISEKPTSMMQNCSPKQEQFPKRAGSTTRTPLHAQDHVIAERKRREKLSQRFIALSAIVPGLKKMDKASVLGDAIKYLKQLQERVKILEEQTAKKTMETVVFVKKTRISADDDTSTSDENSNSHSDEPLPEVEARISEKNVLIRIYCEKRKGCTAKILSEIEKLHLTITTSSILPFGNSTVDMTVVAQMDVDFCMTAKDLARNLRQALLKLM</sequence>
<dbReference type="InterPro" id="IPR002912">
    <property type="entry name" value="ACT_dom"/>
</dbReference>